<dbReference type="AlphaFoldDB" id="A0A835LKA0"/>
<keyword evidence="6" id="KW-0812">Transmembrane</keyword>
<dbReference type="InterPro" id="IPR042269">
    <property type="entry name" value="Ser_carbopepase_S28_SKS"/>
</dbReference>
<name>A0A835LKA0_9MAGN</name>
<proteinExistence type="inferred from homology"/>
<dbReference type="GO" id="GO:0070008">
    <property type="term" value="F:serine-type exopeptidase activity"/>
    <property type="evidence" value="ECO:0007669"/>
    <property type="project" value="InterPro"/>
</dbReference>
<keyword evidence="6" id="KW-1133">Transmembrane helix</keyword>
<dbReference type="PANTHER" id="PTHR11010">
    <property type="entry name" value="PROTEASE S28 PRO-X CARBOXYPEPTIDASE-RELATED"/>
    <property type="match status" value="1"/>
</dbReference>
<reference evidence="7 8" key="1">
    <citation type="submission" date="2020-10" db="EMBL/GenBank/DDBJ databases">
        <title>The Coptis chinensis genome and diversification of protoberbering-type alkaloids.</title>
        <authorList>
            <person name="Wang B."/>
            <person name="Shu S."/>
            <person name="Song C."/>
            <person name="Liu Y."/>
        </authorList>
    </citation>
    <scope>NUCLEOTIDE SEQUENCE [LARGE SCALE GENOMIC DNA]</scope>
    <source>
        <strain evidence="7">HL-2020</strain>
        <tissue evidence="7">Leaf</tissue>
    </source>
</reference>
<evidence type="ECO:0000256" key="1">
    <source>
        <dbReference type="ARBA" id="ARBA00011079"/>
    </source>
</evidence>
<dbReference type="SUPFAM" id="SSF53474">
    <property type="entry name" value="alpha/beta-Hydrolases"/>
    <property type="match status" value="1"/>
</dbReference>
<dbReference type="GO" id="GO:0008239">
    <property type="term" value="F:dipeptidyl-peptidase activity"/>
    <property type="evidence" value="ECO:0007669"/>
    <property type="project" value="TreeGrafter"/>
</dbReference>
<evidence type="ECO:0000256" key="2">
    <source>
        <dbReference type="ARBA" id="ARBA00022670"/>
    </source>
</evidence>
<evidence type="ECO:0000256" key="5">
    <source>
        <dbReference type="ARBA" id="ARBA00023180"/>
    </source>
</evidence>
<gene>
    <name evidence="7" type="ORF">IFM89_001346</name>
</gene>
<evidence type="ECO:0000256" key="4">
    <source>
        <dbReference type="ARBA" id="ARBA00022801"/>
    </source>
</evidence>
<evidence type="ECO:0000313" key="7">
    <source>
        <dbReference type="EMBL" id="KAF9595597.1"/>
    </source>
</evidence>
<dbReference type="PANTHER" id="PTHR11010:SF120">
    <property type="entry name" value="LYSOSOMAL PRO-X CARBOXYPEPTIDASE"/>
    <property type="match status" value="1"/>
</dbReference>
<keyword evidence="8" id="KW-1185">Reference proteome</keyword>
<comment type="caution">
    <text evidence="7">The sequence shown here is derived from an EMBL/GenBank/DDBJ whole genome shotgun (WGS) entry which is preliminary data.</text>
</comment>
<dbReference type="EMBL" id="JADFTS010000007">
    <property type="protein sequence ID" value="KAF9595597.1"/>
    <property type="molecule type" value="Genomic_DNA"/>
</dbReference>
<keyword evidence="2" id="KW-0645">Protease</keyword>
<feature type="transmembrane region" description="Helical" evidence="6">
    <location>
        <begin position="382"/>
        <end position="403"/>
    </location>
</feature>
<evidence type="ECO:0000256" key="3">
    <source>
        <dbReference type="ARBA" id="ARBA00022729"/>
    </source>
</evidence>
<protein>
    <submittedName>
        <fullName evidence="7">Uncharacterized protein</fullName>
    </submittedName>
</protein>
<evidence type="ECO:0000256" key="6">
    <source>
        <dbReference type="SAM" id="Phobius"/>
    </source>
</evidence>
<accession>A0A835LKA0</accession>
<dbReference type="Gene3D" id="3.40.50.1820">
    <property type="entry name" value="alpha/beta hydrolase"/>
    <property type="match status" value="3"/>
</dbReference>
<sequence>MPFGSKEKAFQNASTLDSWVLQLSSAQAIADYAEIILHLKKYLLAESCPVIVVGGTIDGAPKGIGVIDRTCAEMVMPIGHGINSTMFEYSPFNLSEFSEGCRKLYGVDPRPHWVTTEFGGTNIKQVLAEFGSNIIFYNGLRDRYSSGGRIKANLFELLFLCHHTYRVLHNISDSIVAITTADGTGDRVGLEASPVHNFVHFAIRISLRLTQNLNSGSHCNDFGRPSPFDPEWLTRRRASEWEIIQGWIADYNDTRRAMPDSYITFQQKYIVDFIYWGGANTNAPIFVELGAESALGNSADDIVLAGRFNGLMVAIEHCYYGESIPFGSMDKAFRNASTLGYFSSAQAIADYAEVILHIMKNLSAENCPVIVFGGSYGGSKSLFMHFFLLLVVFAGIVVSSKILPMATGALASSAPILYFDDIVSDGYYAVVTKDFRIYEGLVSPIQQAQSGGYIDIFLTNFEKVFARSHKALQRILCDFHRLNTSFELKNLLDTTYCAAAQYNGARWSRLNETCDAIDGAPKGTGILGRVLAGVAAIWGDDPCYDTTIVGPVYEDGWWWQ</sequence>
<evidence type="ECO:0000313" key="8">
    <source>
        <dbReference type="Proteomes" id="UP000631114"/>
    </source>
</evidence>
<comment type="similarity">
    <text evidence="1">Belongs to the peptidase S28 family.</text>
</comment>
<dbReference type="Pfam" id="PF05577">
    <property type="entry name" value="Peptidase_S28"/>
    <property type="match status" value="1"/>
</dbReference>
<feature type="non-terminal residue" evidence="7">
    <location>
        <position position="1"/>
    </location>
</feature>
<dbReference type="InterPro" id="IPR029058">
    <property type="entry name" value="AB_hydrolase_fold"/>
</dbReference>
<keyword evidence="4" id="KW-0378">Hydrolase</keyword>
<keyword evidence="5" id="KW-0325">Glycoprotein</keyword>
<dbReference type="GO" id="GO:0006508">
    <property type="term" value="P:proteolysis"/>
    <property type="evidence" value="ECO:0007669"/>
    <property type="project" value="UniProtKB-KW"/>
</dbReference>
<dbReference type="Gene3D" id="1.20.120.980">
    <property type="entry name" value="Serine carboxypeptidase S28, SKS domain"/>
    <property type="match status" value="1"/>
</dbReference>
<dbReference type="InterPro" id="IPR008758">
    <property type="entry name" value="Peptidase_S28"/>
</dbReference>
<dbReference type="OrthoDB" id="2130629at2759"/>
<organism evidence="7 8">
    <name type="scientific">Coptis chinensis</name>
    <dbReference type="NCBI Taxonomy" id="261450"/>
    <lineage>
        <taxon>Eukaryota</taxon>
        <taxon>Viridiplantae</taxon>
        <taxon>Streptophyta</taxon>
        <taxon>Embryophyta</taxon>
        <taxon>Tracheophyta</taxon>
        <taxon>Spermatophyta</taxon>
        <taxon>Magnoliopsida</taxon>
        <taxon>Ranunculales</taxon>
        <taxon>Ranunculaceae</taxon>
        <taxon>Coptidoideae</taxon>
        <taxon>Coptis</taxon>
    </lineage>
</organism>
<keyword evidence="3" id="KW-0732">Signal</keyword>
<keyword evidence="6" id="KW-0472">Membrane</keyword>
<dbReference type="Proteomes" id="UP000631114">
    <property type="component" value="Unassembled WGS sequence"/>
</dbReference>